<evidence type="ECO:0000313" key="2">
    <source>
        <dbReference type="Proteomes" id="UP001179842"/>
    </source>
</evidence>
<dbReference type="EMBL" id="CP122979">
    <property type="protein sequence ID" value="WGI37002.1"/>
    <property type="molecule type" value="Genomic_DNA"/>
</dbReference>
<dbReference type="Pfam" id="PF10896">
    <property type="entry name" value="DUF2714"/>
    <property type="match status" value="1"/>
</dbReference>
<name>A0ABY8LXY9_9BACT</name>
<organism evidence="1 2">
    <name type="scientific">Mesomycoplasma lagogenitalium</name>
    <dbReference type="NCBI Taxonomy" id="171286"/>
    <lineage>
        <taxon>Bacteria</taxon>
        <taxon>Bacillati</taxon>
        <taxon>Mycoplasmatota</taxon>
        <taxon>Mycoplasmoidales</taxon>
        <taxon>Metamycoplasmataceae</taxon>
        <taxon>Mesomycoplasma</taxon>
    </lineage>
</organism>
<dbReference type="InterPro" id="IPR021222">
    <property type="entry name" value="DUF2714"/>
</dbReference>
<evidence type="ECO:0000313" key="1">
    <source>
        <dbReference type="EMBL" id="WGI37002.1"/>
    </source>
</evidence>
<dbReference type="Proteomes" id="UP001179842">
    <property type="component" value="Chromosome"/>
</dbReference>
<keyword evidence="2" id="KW-1185">Reference proteome</keyword>
<gene>
    <name evidence="1" type="ORF">QEG99_01810</name>
</gene>
<accession>A0ABY8LXY9</accession>
<dbReference type="RefSeq" id="WP_280102305.1">
    <property type="nucleotide sequence ID" value="NZ_CP122979.1"/>
</dbReference>
<protein>
    <submittedName>
        <fullName evidence="1">DUF2714 domain-containing protein</fullName>
    </submittedName>
</protein>
<proteinExistence type="predicted"/>
<sequence>MKKFKWFLSKKKKEENSLMFPFFDLYKRYEDVRNSNLFIKYDKFMATVLLKSSLGFKSQEILEYAKEFEQALKKKEEIIFQNFVISYNVDPKYGHKFLVPITTDKISSNNQSVNFNKKTVFYEKLNFQIQELLNKNCYIELFPGLIIYNFQDFKLPKLLFSKSNISQIN</sequence>
<reference evidence="1" key="1">
    <citation type="submission" date="2023-04" db="EMBL/GenBank/DDBJ databases">
        <title>Completed genome of Mycoplasma lagogenitalium type strain 12MS.</title>
        <authorList>
            <person name="Spergser J."/>
        </authorList>
    </citation>
    <scope>NUCLEOTIDE SEQUENCE</scope>
    <source>
        <strain evidence="1">12MS</strain>
    </source>
</reference>